<keyword evidence="2" id="KW-1003">Cell membrane</keyword>
<dbReference type="EMBL" id="FMHZ01000002">
    <property type="protein sequence ID" value="SCL61805.1"/>
    <property type="molecule type" value="Genomic_DNA"/>
</dbReference>
<dbReference type="PANTHER" id="PTHR23513:SF6">
    <property type="entry name" value="MAJOR FACILITATOR SUPERFAMILY ASSOCIATED DOMAIN-CONTAINING PROTEIN"/>
    <property type="match status" value="1"/>
</dbReference>
<keyword evidence="4 6" id="KW-1133">Transmembrane helix</keyword>
<dbReference type="GO" id="GO:0005886">
    <property type="term" value="C:plasma membrane"/>
    <property type="evidence" value="ECO:0007669"/>
    <property type="project" value="UniProtKB-SubCell"/>
</dbReference>
<organism evidence="7 8">
    <name type="scientific">Micromonospora citrea</name>
    <dbReference type="NCBI Taxonomy" id="47855"/>
    <lineage>
        <taxon>Bacteria</taxon>
        <taxon>Bacillati</taxon>
        <taxon>Actinomycetota</taxon>
        <taxon>Actinomycetes</taxon>
        <taxon>Micromonosporales</taxon>
        <taxon>Micromonosporaceae</taxon>
        <taxon>Micromonospora</taxon>
    </lineage>
</organism>
<feature type="transmembrane region" description="Helical" evidence="6">
    <location>
        <begin position="126"/>
        <end position="146"/>
    </location>
</feature>
<feature type="transmembrane region" description="Helical" evidence="6">
    <location>
        <begin position="183"/>
        <end position="204"/>
    </location>
</feature>
<accession>A0A1C6V699</accession>
<feature type="transmembrane region" description="Helical" evidence="6">
    <location>
        <begin position="37"/>
        <end position="57"/>
    </location>
</feature>
<feature type="transmembrane region" description="Helical" evidence="6">
    <location>
        <begin position="91"/>
        <end position="114"/>
    </location>
</feature>
<feature type="transmembrane region" description="Helical" evidence="6">
    <location>
        <begin position="251"/>
        <end position="269"/>
    </location>
</feature>
<evidence type="ECO:0000313" key="7">
    <source>
        <dbReference type="EMBL" id="SCL61805.1"/>
    </source>
</evidence>
<sequence>MSSHWSPTHSRAGGSTARPADGALIGLGHAHSVAPTALLLLALALGATLLAGSTLGLRRRTDTPRPAPAAGPQMSTRRVWRYVTARPDLRYLLAFGAWSNLAVSPVLAMLPAWYGDLLGPGPATAVWSSRALAAYAVGMILGSVLIGARPVEPDGSRALLQATLAHLSICAGLAVASALASTWAIVVALFCVGGLFSILVAAGGQVWLHAAPAEARARILSLKRLVAFSTIPLGTALMGAVGNRFGYQQSTGLFAATSAALTLASLVSWRIRAGARVRT</sequence>
<evidence type="ECO:0008006" key="9">
    <source>
        <dbReference type="Google" id="ProtNLM"/>
    </source>
</evidence>
<dbReference type="SUPFAM" id="SSF103473">
    <property type="entry name" value="MFS general substrate transporter"/>
    <property type="match status" value="1"/>
</dbReference>
<keyword evidence="3 6" id="KW-0812">Transmembrane</keyword>
<dbReference type="Proteomes" id="UP000199001">
    <property type="component" value="Unassembled WGS sequence"/>
</dbReference>
<evidence type="ECO:0000256" key="3">
    <source>
        <dbReference type="ARBA" id="ARBA00022692"/>
    </source>
</evidence>
<evidence type="ECO:0000256" key="2">
    <source>
        <dbReference type="ARBA" id="ARBA00022475"/>
    </source>
</evidence>
<protein>
    <recommendedName>
        <fullName evidence="9">Major Facilitator Superfamily protein</fullName>
    </recommendedName>
</protein>
<evidence type="ECO:0000256" key="4">
    <source>
        <dbReference type="ARBA" id="ARBA00022989"/>
    </source>
</evidence>
<comment type="subcellular location">
    <subcellularLocation>
        <location evidence="1">Cell membrane</location>
        <topology evidence="1">Multi-pass membrane protein</topology>
    </subcellularLocation>
</comment>
<dbReference type="PANTHER" id="PTHR23513">
    <property type="entry name" value="INTEGRAL MEMBRANE EFFLUX PROTEIN-RELATED"/>
    <property type="match status" value="1"/>
</dbReference>
<gene>
    <name evidence="7" type="ORF">GA0070606_3507</name>
</gene>
<name>A0A1C6V699_9ACTN</name>
<feature type="transmembrane region" description="Helical" evidence="6">
    <location>
        <begin position="158"/>
        <end position="177"/>
    </location>
</feature>
<evidence type="ECO:0000313" key="8">
    <source>
        <dbReference type="Proteomes" id="UP000199001"/>
    </source>
</evidence>
<feature type="transmembrane region" description="Helical" evidence="6">
    <location>
        <begin position="225"/>
        <end position="245"/>
    </location>
</feature>
<evidence type="ECO:0000256" key="5">
    <source>
        <dbReference type="ARBA" id="ARBA00023136"/>
    </source>
</evidence>
<dbReference type="AlphaFoldDB" id="A0A1C6V699"/>
<keyword evidence="5 6" id="KW-0472">Membrane</keyword>
<keyword evidence="8" id="KW-1185">Reference proteome</keyword>
<reference evidence="8" key="1">
    <citation type="submission" date="2016-06" db="EMBL/GenBank/DDBJ databases">
        <authorList>
            <person name="Varghese N."/>
            <person name="Submissions Spin"/>
        </authorList>
    </citation>
    <scope>NUCLEOTIDE SEQUENCE [LARGE SCALE GENOMIC DNA]</scope>
    <source>
        <strain evidence="8">DSM 43903</strain>
    </source>
</reference>
<dbReference type="Gene3D" id="1.20.1250.20">
    <property type="entry name" value="MFS general substrate transporter like domains"/>
    <property type="match status" value="1"/>
</dbReference>
<dbReference type="InterPro" id="IPR036259">
    <property type="entry name" value="MFS_trans_sf"/>
</dbReference>
<proteinExistence type="predicted"/>
<evidence type="ECO:0000256" key="6">
    <source>
        <dbReference type="SAM" id="Phobius"/>
    </source>
</evidence>
<evidence type="ECO:0000256" key="1">
    <source>
        <dbReference type="ARBA" id="ARBA00004651"/>
    </source>
</evidence>